<dbReference type="Gene3D" id="3.20.20.80">
    <property type="entry name" value="Glycosidases"/>
    <property type="match status" value="1"/>
</dbReference>
<dbReference type="InterPro" id="IPR017853">
    <property type="entry name" value="GH"/>
</dbReference>
<evidence type="ECO:0000256" key="4">
    <source>
        <dbReference type="RuleBase" id="RU004453"/>
    </source>
</evidence>
<reference evidence="6 7" key="1">
    <citation type="journal article" date="2022" name="Allergy">
        <title>Genome assembly and annotation of Periplaneta americana reveal a comprehensive cockroach allergen profile.</title>
        <authorList>
            <person name="Wang L."/>
            <person name="Xiong Q."/>
            <person name="Saelim N."/>
            <person name="Wang L."/>
            <person name="Nong W."/>
            <person name="Wan A.T."/>
            <person name="Shi M."/>
            <person name="Liu X."/>
            <person name="Cao Q."/>
            <person name="Hui J.H.L."/>
            <person name="Sookrung N."/>
            <person name="Leung T.F."/>
            <person name="Tungtrongchitr A."/>
            <person name="Tsui S.K.W."/>
        </authorList>
    </citation>
    <scope>NUCLEOTIDE SEQUENCE [LARGE SCALE GENOMIC DNA]</scope>
    <source>
        <strain evidence="6">PWHHKU_190912</strain>
    </source>
</reference>
<dbReference type="SMART" id="SM00636">
    <property type="entry name" value="Glyco_18"/>
    <property type="match status" value="1"/>
</dbReference>
<proteinExistence type="inferred from homology"/>
<dbReference type="SUPFAM" id="SSF51445">
    <property type="entry name" value="(Trans)glycosidases"/>
    <property type="match status" value="1"/>
</dbReference>
<dbReference type="Pfam" id="PF00704">
    <property type="entry name" value="Glyco_hydro_18"/>
    <property type="match status" value="1"/>
</dbReference>
<evidence type="ECO:0000259" key="5">
    <source>
        <dbReference type="PROSITE" id="PS51910"/>
    </source>
</evidence>
<dbReference type="InterPro" id="IPR011583">
    <property type="entry name" value="Chitinase_II/V-like_cat"/>
</dbReference>
<keyword evidence="1 3" id="KW-0378">Hydrolase</keyword>
<dbReference type="PROSITE" id="PS01095">
    <property type="entry name" value="GH18_1"/>
    <property type="match status" value="1"/>
</dbReference>
<gene>
    <name evidence="6" type="ORF">ANN_13303</name>
</gene>
<dbReference type="InterPro" id="IPR001579">
    <property type="entry name" value="Glyco_hydro_18_chit_AS"/>
</dbReference>
<accession>A0ABQ8TJ15</accession>
<dbReference type="Proteomes" id="UP001148838">
    <property type="component" value="Unassembled WGS sequence"/>
</dbReference>
<evidence type="ECO:0000256" key="1">
    <source>
        <dbReference type="ARBA" id="ARBA00022801"/>
    </source>
</evidence>
<dbReference type="InterPro" id="IPR001223">
    <property type="entry name" value="Glyco_hydro18_cat"/>
</dbReference>
<dbReference type="PROSITE" id="PS51910">
    <property type="entry name" value="GH18_2"/>
    <property type="match status" value="1"/>
</dbReference>
<evidence type="ECO:0000313" key="7">
    <source>
        <dbReference type="Proteomes" id="UP001148838"/>
    </source>
</evidence>
<dbReference type="InterPro" id="IPR050314">
    <property type="entry name" value="Glycosyl_Hydrlase_18"/>
</dbReference>
<dbReference type="PANTHER" id="PTHR11177">
    <property type="entry name" value="CHITINASE"/>
    <property type="match status" value="1"/>
</dbReference>
<protein>
    <recommendedName>
        <fullName evidence="5">GH18 domain-containing protein</fullName>
    </recommendedName>
</protein>
<organism evidence="6 7">
    <name type="scientific">Periplaneta americana</name>
    <name type="common">American cockroach</name>
    <name type="synonym">Blatta americana</name>
    <dbReference type="NCBI Taxonomy" id="6978"/>
    <lineage>
        <taxon>Eukaryota</taxon>
        <taxon>Metazoa</taxon>
        <taxon>Ecdysozoa</taxon>
        <taxon>Arthropoda</taxon>
        <taxon>Hexapoda</taxon>
        <taxon>Insecta</taxon>
        <taxon>Pterygota</taxon>
        <taxon>Neoptera</taxon>
        <taxon>Polyneoptera</taxon>
        <taxon>Dictyoptera</taxon>
        <taxon>Blattodea</taxon>
        <taxon>Blattoidea</taxon>
        <taxon>Blattidae</taxon>
        <taxon>Blattinae</taxon>
        <taxon>Periplaneta</taxon>
    </lineage>
</organism>
<feature type="domain" description="GH18" evidence="5">
    <location>
        <begin position="45"/>
        <end position="223"/>
    </location>
</feature>
<sequence length="223" mass="24612">MSPGSSTESYPAFAHIGLREKPGKNLNQVKDEVSQPYRTTEVNGGRVGCYFNKWALYRNDVGQFAIENIPGDLCTHAMYSFAGINTNTWQIKINDEGIDEPAYSSFTALKQRFPNLKTLIAIGGGGERGFSSLVSTQARRETFINSVIDFVNKYGFDGIDLDWEYPGSADTGGVPEDKNNFVYLVQELKAAFNSVGKGWEITMAVSLVESYVRGGYDVPVLCK</sequence>
<dbReference type="EMBL" id="JAJSOF020000009">
    <property type="protein sequence ID" value="KAJ4446606.1"/>
    <property type="molecule type" value="Genomic_DNA"/>
</dbReference>
<evidence type="ECO:0000256" key="3">
    <source>
        <dbReference type="RuleBase" id="RU000489"/>
    </source>
</evidence>
<keyword evidence="7" id="KW-1185">Reference proteome</keyword>
<evidence type="ECO:0000313" key="6">
    <source>
        <dbReference type="EMBL" id="KAJ4446606.1"/>
    </source>
</evidence>
<dbReference type="PANTHER" id="PTHR11177:SF144">
    <property type="entry name" value="CHITINASE 5"/>
    <property type="match status" value="1"/>
</dbReference>
<comment type="caution">
    <text evidence="6">The sequence shown here is derived from an EMBL/GenBank/DDBJ whole genome shotgun (WGS) entry which is preliminary data.</text>
</comment>
<keyword evidence="2 3" id="KW-0326">Glycosidase</keyword>
<comment type="similarity">
    <text evidence="4">Belongs to the glycosyl hydrolase 18 family.</text>
</comment>
<evidence type="ECO:0000256" key="2">
    <source>
        <dbReference type="ARBA" id="ARBA00023295"/>
    </source>
</evidence>
<name>A0ABQ8TJ15_PERAM</name>